<feature type="signal peptide" evidence="2">
    <location>
        <begin position="1"/>
        <end position="21"/>
    </location>
</feature>
<name>A0A3D4Z7C0_9BACT</name>
<evidence type="ECO:0000256" key="2">
    <source>
        <dbReference type="SAM" id="SignalP"/>
    </source>
</evidence>
<dbReference type="Proteomes" id="UP000283426">
    <property type="component" value="Unassembled WGS sequence"/>
</dbReference>
<dbReference type="EMBL" id="QRYC01000016">
    <property type="protein sequence ID" value="RGU55565.1"/>
    <property type="molecule type" value="Genomic_DNA"/>
</dbReference>
<comment type="caution">
    <text evidence="5">The sequence shown here is derived from an EMBL/GenBank/DDBJ whole genome shotgun (WGS) entry which is preliminary data.</text>
</comment>
<proteinExistence type="predicted"/>
<gene>
    <name evidence="6" type="ORF">DWW24_13645</name>
    <name evidence="5" type="ORF">DWW57_11650</name>
    <name evidence="3" type="ORF">L0P03_08905</name>
    <name evidence="4" type="ORF">PN645_09790</name>
</gene>
<evidence type="ECO:0000256" key="1">
    <source>
        <dbReference type="SAM" id="MobiDB-lite"/>
    </source>
</evidence>
<evidence type="ECO:0000313" key="6">
    <source>
        <dbReference type="EMBL" id="RGV23037.1"/>
    </source>
</evidence>
<evidence type="ECO:0000313" key="8">
    <source>
        <dbReference type="Proteomes" id="UP000284243"/>
    </source>
</evidence>
<feature type="region of interest" description="Disordered" evidence="1">
    <location>
        <begin position="68"/>
        <end position="92"/>
    </location>
</feature>
<feature type="compositionally biased region" description="Basic and acidic residues" evidence="1">
    <location>
        <begin position="106"/>
        <end position="122"/>
    </location>
</feature>
<sequence>MKKLVFLATTLLMFLAITVNAQQRGPRERMTPEQQATRTVERLTTELKLTDKQQADLKKWYTESFKKREEAMQKNRDNREAMRDQMKKDREAADAELKKVLTEEQYKTYKANEEKRMKEWQQRGRQGGGHPQR</sequence>
<evidence type="ECO:0000313" key="3">
    <source>
        <dbReference type="EMBL" id="MCG4959965.1"/>
    </source>
</evidence>
<dbReference type="AlphaFoldDB" id="A0A3D4Z7C0"/>
<dbReference type="EMBL" id="JAKNDN010000015">
    <property type="protein sequence ID" value="MCG4959965.1"/>
    <property type="molecule type" value="Genomic_DNA"/>
</dbReference>
<dbReference type="Proteomes" id="UP001199750">
    <property type="component" value="Unassembled WGS sequence"/>
</dbReference>
<evidence type="ECO:0000313" key="4">
    <source>
        <dbReference type="EMBL" id="MDB9223291.1"/>
    </source>
</evidence>
<organism evidence="5 8">
    <name type="scientific">Odoribacter splanchnicus</name>
    <dbReference type="NCBI Taxonomy" id="28118"/>
    <lineage>
        <taxon>Bacteria</taxon>
        <taxon>Pseudomonadati</taxon>
        <taxon>Bacteroidota</taxon>
        <taxon>Bacteroidia</taxon>
        <taxon>Bacteroidales</taxon>
        <taxon>Odoribacteraceae</taxon>
        <taxon>Odoribacter</taxon>
    </lineage>
</organism>
<evidence type="ECO:0000313" key="5">
    <source>
        <dbReference type="EMBL" id="RGU55565.1"/>
    </source>
</evidence>
<dbReference type="EMBL" id="JAQMRD010000011">
    <property type="protein sequence ID" value="MDB9223291.1"/>
    <property type="molecule type" value="Genomic_DNA"/>
</dbReference>
<protein>
    <submittedName>
        <fullName evidence="5">DUF4890 domain-containing protein</fullName>
    </submittedName>
</protein>
<evidence type="ECO:0000313" key="7">
    <source>
        <dbReference type="Proteomes" id="UP000283426"/>
    </source>
</evidence>
<reference evidence="3" key="2">
    <citation type="submission" date="2022-01" db="EMBL/GenBank/DDBJ databases">
        <title>Collection of gut derived symbiotic bacterial strains cultured from healthy donors.</title>
        <authorList>
            <person name="Lin H."/>
            <person name="Kohout C."/>
            <person name="Waligurski E."/>
            <person name="Pamer E.G."/>
        </authorList>
    </citation>
    <scope>NUCLEOTIDE SEQUENCE</scope>
    <source>
        <strain evidence="3">DFI.1.149</strain>
    </source>
</reference>
<feature type="chain" id="PRO_5042708770" evidence="2">
    <location>
        <begin position="22"/>
        <end position="133"/>
    </location>
</feature>
<dbReference type="RefSeq" id="WP_013612023.1">
    <property type="nucleotide sequence ID" value="NZ_BAABYK010000001.1"/>
</dbReference>
<dbReference type="GeneID" id="61275030"/>
<reference evidence="7 8" key="1">
    <citation type="submission" date="2018-08" db="EMBL/GenBank/DDBJ databases">
        <title>A genome reference for cultivated species of the human gut microbiota.</title>
        <authorList>
            <person name="Zou Y."/>
            <person name="Xue W."/>
            <person name="Luo G."/>
        </authorList>
    </citation>
    <scope>NUCLEOTIDE SEQUENCE [LARGE SCALE GENOMIC DNA]</scope>
    <source>
        <strain evidence="6 7">AF14-6AC</strain>
        <strain evidence="5 8">AF16-14</strain>
    </source>
</reference>
<dbReference type="Proteomes" id="UP000284243">
    <property type="component" value="Unassembled WGS sequence"/>
</dbReference>
<feature type="region of interest" description="Disordered" evidence="1">
    <location>
        <begin position="106"/>
        <end position="133"/>
    </location>
</feature>
<reference evidence="4" key="3">
    <citation type="submission" date="2023-01" db="EMBL/GenBank/DDBJ databases">
        <title>Human gut microbiome strain richness.</title>
        <authorList>
            <person name="Chen-Liaw A."/>
        </authorList>
    </citation>
    <scope>NUCLEOTIDE SEQUENCE</scope>
    <source>
        <strain evidence="4">RTP21484st1_B7_RTP21484_190118</strain>
    </source>
</reference>
<keyword evidence="2" id="KW-0732">Signal</keyword>
<accession>A0A3D4Z7C0</accession>
<dbReference type="OMA" id="TLHTKKM"/>
<dbReference type="Proteomes" id="UP001212263">
    <property type="component" value="Unassembled WGS sequence"/>
</dbReference>
<dbReference type="EMBL" id="QRYW01000029">
    <property type="protein sequence ID" value="RGV23037.1"/>
    <property type="molecule type" value="Genomic_DNA"/>
</dbReference>